<organism evidence="1 2">
    <name type="scientific">Olea europaea subsp. europaea</name>
    <dbReference type="NCBI Taxonomy" id="158383"/>
    <lineage>
        <taxon>Eukaryota</taxon>
        <taxon>Viridiplantae</taxon>
        <taxon>Streptophyta</taxon>
        <taxon>Embryophyta</taxon>
        <taxon>Tracheophyta</taxon>
        <taxon>Spermatophyta</taxon>
        <taxon>Magnoliopsida</taxon>
        <taxon>eudicotyledons</taxon>
        <taxon>Gunneridae</taxon>
        <taxon>Pentapetalae</taxon>
        <taxon>asterids</taxon>
        <taxon>lamiids</taxon>
        <taxon>Lamiales</taxon>
        <taxon>Oleaceae</taxon>
        <taxon>Oleeae</taxon>
        <taxon>Olea</taxon>
    </lineage>
</organism>
<dbReference type="PANTHER" id="PTHR33474">
    <property type="entry name" value="TRANSMEMBRANE PROTEIN"/>
    <property type="match status" value="1"/>
</dbReference>
<keyword evidence="2" id="KW-1185">Reference proteome</keyword>
<dbReference type="OrthoDB" id="747636at2759"/>
<dbReference type="Gramene" id="OE9A066558T1">
    <property type="protein sequence ID" value="OE9A066558C1"/>
    <property type="gene ID" value="OE9A066558"/>
</dbReference>
<evidence type="ECO:0000313" key="1">
    <source>
        <dbReference type="EMBL" id="CAA2983470.1"/>
    </source>
</evidence>
<dbReference type="AlphaFoldDB" id="A0A8S0RWJ4"/>
<sequence length="221" mass="24283">MVVKLDFASSSKLSSGMLASFCKLSIGSSWHTLVSKTIGYNPRYCFPLTIVVFTRENQIFVLASPADVCLHSLPALLLCPLPQSTYVDVASIAAMLSVCFSLLVCVPLPQFLSWSCLRPLLQVPVLFCLRFLSQVWPASSNAVFVFFLPAFPTVGSGSLEVKKSQGYEVTKSVQNMLSAEQRLNLEGVMRRMDAELHDYPGSGANNRHTPRPQLGRSCVEC</sequence>
<dbReference type="Proteomes" id="UP000594638">
    <property type="component" value="Unassembled WGS sequence"/>
</dbReference>
<dbReference type="EMBL" id="CACTIH010003732">
    <property type="protein sequence ID" value="CAA2983470.1"/>
    <property type="molecule type" value="Genomic_DNA"/>
</dbReference>
<name>A0A8S0RWJ4_OLEEU</name>
<evidence type="ECO:0000313" key="2">
    <source>
        <dbReference type="Proteomes" id="UP000594638"/>
    </source>
</evidence>
<comment type="caution">
    <text evidence="1">The sequence shown here is derived from an EMBL/GenBank/DDBJ whole genome shotgun (WGS) entry which is preliminary data.</text>
</comment>
<dbReference type="PANTHER" id="PTHR33474:SF2">
    <property type="entry name" value="TRANSMEMBRANE PROTEIN"/>
    <property type="match status" value="1"/>
</dbReference>
<protein>
    <submittedName>
        <fullName evidence="1">Uncharacterized protein</fullName>
    </submittedName>
</protein>
<accession>A0A8S0RWJ4</accession>
<reference evidence="1 2" key="1">
    <citation type="submission" date="2019-12" db="EMBL/GenBank/DDBJ databases">
        <authorList>
            <person name="Alioto T."/>
            <person name="Alioto T."/>
            <person name="Gomez Garrido J."/>
        </authorList>
    </citation>
    <scope>NUCLEOTIDE SEQUENCE [LARGE SCALE GENOMIC DNA]</scope>
</reference>
<gene>
    <name evidence="1" type="ORF">OLEA9_A066558</name>
</gene>
<proteinExistence type="predicted"/>